<dbReference type="Pfam" id="PF20431">
    <property type="entry name" value="E_motif"/>
    <property type="match status" value="1"/>
</dbReference>
<accession>A0AAN8UJ45</accession>
<dbReference type="InterPro" id="IPR002885">
    <property type="entry name" value="PPR_rpt"/>
</dbReference>
<comment type="caution">
    <text evidence="3">The sequence shown here is derived from an EMBL/GenBank/DDBJ whole genome shotgun (WGS) entry which is preliminary data.</text>
</comment>
<gene>
    <name evidence="3" type="ORF">RJ641_019236</name>
</gene>
<dbReference type="InterPro" id="IPR046848">
    <property type="entry name" value="E_motif"/>
</dbReference>
<dbReference type="PANTHER" id="PTHR47926">
    <property type="entry name" value="PENTATRICOPEPTIDE REPEAT-CONTAINING PROTEIN"/>
    <property type="match status" value="1"/>
</dbReference>
<reference evidence="3 4" key="1">
    <citation type="submission" date="2023-12" db="EMBL/GenBank/DDBJ databases">
        <title>A high-quality genome assembly for Dillenia turbinata (Dilleniales).</title>
        <authorList>
            <person name="Chanderbali A."/>
        </authorList>
    </citation>
    <scope>NUCLEOTIDE SEQUENCE [LARGE SCALE GENOMIC DNA]</scope>
    <source>
        <strain evidence="3">LSX21</strain>
        <tissue evidence="3">Leaf</tissue>
    </source>
</reference>
<dbReference type="PROSITE" id="PS51375">
    <property type="entry name" value="PPR"/>
    <property type="match status" value="1"/>
</dbReference>
<dbReference type="NCBIfam" id="TIGR00756">
    <property type="entry name" value="PPR"/>
    <property type="match status" value="1"/>
</dbReference>
<dbReference type="EMBL" id="JBAMMX010000024">
    <property type="protein sequence ID" value="KAK6916375.1"/>
    <property type="molecule type" value="Genomic_DNA"/>
</dbReference>
<keyword evidence="4" id="KW-1185">Reference proteome</keyword>
<dbReference type="GO" id="GO:0009451">
    <property type="term" value="P:RNA modification"/>
    <property type="evidence" value="ECO:0007669"/>
    <property type="project" value="InterPro"/>
</dbReference>
<name>A0AAN8UJ45_9MAGN</name>
<keyword evidence="1" id="KW-0677">Repeat</keyword>
<dbReference type="Gene3D" id="1.25.40.10">
    <property type="entry name" value="Tetratricopeptide repeat domain"/>
    <property type="match status" value="1"/>
</dbReference>
<dbReference type="AlphaFoldDB" id="A0AAN8UJ45"/>
<evidence type="ECO:0000313" key="3">
    <source>
        <dbReference type="EMBL" id="KAK6916375.1"/>
    </source>
</evidence>
<dbReference type="PANTHER" id="PTHR47926:SF537">
    <property type="entry name" value="PENTACOTRIPEPTIDE-REPEAT REGION OF PRORP DOMAIN-CONTAINING PROTEIN"/>
    <property type="match status" value="1"/>
</dbReference>
<dbReference type="Pfam" id="PF13041">
    <property type="entry name" value="PPR_2"/>
    <property type="match status" value="1"/>
</dbReference>
<evidence type="ECO:0000256" key="2">
    <source>
        <dbReference type="PROSITE-ProRule" id="PRU00708"/>
    </source>
</evidence>
<dbReference type="InterPro" id="IPR011990">
    <property type="entry name" value="TPR-like_helical_dom_sf"/>
</dbReference>
<evidence type="ECO:0000256" key="1">
    <source>
        <dbReference type="ARBA" id="ARBA00022737"/>
    </source>
</evidence>
<sequence>MLVSFNAMIMGLATNGEGEEVSMLFSKMLKSGLHPNAATFLGVLCRCSHSGYVLLSNALAGDQQWTDVSWLRCLMREKRIRKQPGLAGSLSMGLLWIFFSGSVSHPKIEGIYHTLDGLVKEMNVEVDNPCMEIPPPKKGLQLLLLPWTKSEILQSLHWKNN</sequence>
<proteinExistence type="predicted"/>
<evidence type="ECO:0000313" key="4">
    <source>
        <dbReference type="Proteomes" id="UP001370490"/>
    </source>
</evidence>
<dbReference type="GO" id="GO:0003723">
    <property type="term" value="F:RNA binding"/>
    <property type="evidence" value="ECO:0007669"/>
    <property type="project" value="InterPro"/>
</dbReference>
<organism evidence="3 4">
    <name type="scientific">Dillenia turbinata</name>
    <dbReference type="NCBI Taxonomy" id="194707"/>
    <lineage>
        <taxon>Eukaryota</taxon>
        <taxon>Viridiplantae</taxon>
        <taxon>Streptophyta</taxon>
        <taxon>Embryophyta</taxon>
        <taxon>Tracheophyta</taxon>
        <taxon>Spermatophyta</taxon>
        <taxon>Magnoliopsida</taxon>
        <taxon>eudicotyledons</taxon>
        <taxon>Gunneridae</taxon>
        <taxon>Pentapetalae</taxon>
        <taxon>Dilleniales</taxon>
        <taxon>Dilleniaceae</taxon>
        <taxon>Dillenia</taxon>
    </lineage>
</organism>
<dbReference type="Proteomes" id="UP001370490">
    <property type="component" value="Unassembled WGS sequence"/>
</dbReference>
<feature type="repeat" description="PPR" evidence="2">
    <location>
        <begin position="1"/>
        <end position="35"/>
    </location>
</feature>
<dbReference type="InterPro" id="IPR046960">
    <property type="entry name" value="PPR_At4g14850-like_plant"/>
</dbReference>
<protein>
    <submittedName>
        <fullName evidence="3">E motif</fullName>
    </submittedName>
</protein>